<dbReference type="RefSeq" id="WP_095376904.1">
    <property type="nucleotide sequence ID" value="NZ_NCWY01000028.1"/>
</dbReference>
<evidence type="ECO:0000313" key="3">
    <source>
        <dbReference type="Proteomes" id="UP000216867"/>
    </source>
</evidence>
<feature type="transmembrane region" description="Helical" evidence="1">
    <location>
        <begin position="247"/>
        <end position="266"/>
    </location>
</feature>
<comment type="caution">
    <text evidence="2">The sequence shown here is derived from an EMBL/GenBank/DDBJ whole genome shotgun (WGS) entry which is preliminary data.</text>
</comment>
<name>A0A269Z474_9MICO</name>
<organism evidence="2 3">
    <name type="scientific">Brevibacterium casei</name>
    <dbReference type="NCBI Taxonomy" id="33889"/>
    <lineage>
        <taxon>Bacteria</taxon>
        <taxon>Bacillati</taxon>
        <taxon>Actinomycetota</taxon>
        <taxon>Actinomycetes</taxon>
        <taxon>Micrococcales</taxon>
        <taxon>Brevibacteriaceae</taxon>
        <taxon>Brevibacterium</taxon>
    </lineage>
</organism>
<evidence type="ECO:0008006" key="4">
    <source>
        <dbReference type="Google" id="ProtNLM"/>
    </source>
</evidence>
<feature type="transmembrane region" description="Helical" evidence="1">
    <location>
        <begin position="75"/>
        <end position="95"/>
    </location>
</feature>
<feature type="transmembrane region" description="Helical" evidence="1">
    <location>
        <begin position="206"/>
        <end position="227"/>
    </location>
</feature>
<accession>A0A269Z474</accession>
<reference evidence="2 3" key="1">
    <citation type="submission" date="2017-04" db="EMBL/GenBank/DDBJ databases">
        <title>Kefir bacterial isolates.</title>
        <authorList>
            <person name="Kim Y."/>
            <person name="Blasche S."/>
            <person name="Patil K.R."/>
        </authorList>
    </citation>
    <scope>NUCLEOTIDE SEQUENCE [LARGE SCALE GENOMIC DNA]</scope>
    <source>
        <strain evidence="2 3">OG2</strain>
    </source>
</reference>
<dbReference type="InterPro" id="IPR045798">
    <property type="entry name" value="TrbL_Firmicutes"/>
</dbReference>
<dbReference type="Pfam" id="PF19478">
    <property type="entry name" value="TrbL_2"/>
    <property type="match status" value="1"/>
</dbReference>
<proteinExistence type="predicted"/>
<keyword evidence="1" id="KW-0812">Transmembrane</keyword>
<evidence type="ECO:0000313" key="2">
    <source>
        <dbReference type="EMBL" id="PAK92603.1"/>
    </source>
</evidence>
<sequence length="279" mass="29682">MDDLLIAMLNALSQGPTGPLKYLAQSPEQYNYGLYDAAVTIHNTAVKPITAIILSIILTMMIAQASTRIDGDRELGVRIISGILLKAGLIVVFVANAMTILQGIDEIGTTIAQAALDTDVGGGGNNTKLGDKLKDDITGAGTVDKLGVFVLIMLPYVAAELAGVLALALIFIRFLQIYLMTAFSSMPMALIAYEETKSIGIGYLKAYAALVISGVFIILSVKFYQALMGSWAADNIDPGDEGLWDFMGNNFGLFFVAPVVLIFILFSATKLAKKVTGDA</sequence>
<feature type="transmembrane region" description="Helical" evidence="1">
    <location>
        <begin position="148"/>
        <end position="172"/>
    </location>
</feature>
<gene>
    <name evidence="2" type="ORF">B8X04_16965</name>
</gene>
<feature type="transmembrane region" description="Helical" evidence="1">
    <location>
        <begin position="45"/>
        <end position="63"/>
    </location>
</feature>
<dbReference type="EMBL" id="NCWY01000028">
    <property type="protein sequence ID" value="PAK92603.1"/>
    <property type="molecule type" value="Genomic_DNA"/>
</dbReference>
<dbReference type="Proteomes" id="UP000216867">
    <property type="component" value="Unassembled WGS sequence"/>
</dbReference>
<evidence type="ECO:0000256" key="1">
    <source>
        <dbReference type="SAM" id="Phobius"/>
    </source>
</evidence>
<protein>
    <recommendedName>
        <fullName evidence="4">TrbL/VirB6 plasmid conjugal transfer protein</fullName>
    </recommendedName>
</protein>
<keyword evidence="1" id="KW-0472">Membrane</keyword>
<keyword evidence="1" id="KW-1133">Transmembrane helix</keyword>
<dbReference type="AlphaFoldDB" id="A0A269Z474"/>